<feature type="transmembrane region" description="Helical" evidence="10">
    <location>
        <begin position="60"/>
        <end position="83"/>
    </location>
</feature>
<evidence type="ECO:0000313" key="13">
    <source>
        <dbReference type="Proteomes" id="UP001239267"/>
    </source>
</evidence>
<dbReference type="SUPFAM" id="SSF63380">
    <property type="entry name" value="Riboflavin synthase domain-like"/>
    <property type="match status" value="1"/>
</dbReference>
<reference evidence="12 13" key="1">
    <citation type="submission" date="2023-07" db="EMBL/GenBank/DDBJ databases">
        <title>Sorghum-associated microbial communities from plants grown in Nebraska, USA.</title>
        <authorList>
            <person name="Schachtman D."/>
        </authorList>
    </citation>
    <scope>NUCLEOTIDE SEQUENCE [LARGE SCALE GENOMIC DNA]</scope>
    <source>
        <strain evidence="12 13">DS1001</strain>
    </source>
</reference>
<evidence type="ECO:0000256" key="1">
    <source>
        <dbReference type="ARBA" id="ARBA00001974"/>
    </source>
</evidence>
<evidence type="ECO:0000256" key="4">
    <source>
        <dbReference type="ARBA" id="ARBA00022723"/>
    </source>
</evidence>
<dbReference type="GO" id="GO:0046872">
    <property type="term" value="F:metal ion binding"/>
    <property type="evidence" value="ECO:0007669"/>
    <property type="project" value="UniProtKB-KW"/>
</dbReference>
<keyword evidence="8" id="KW-0411">Iron-sulfur</keyword>
<dbReference type="InterPro" id="IPR017938">
    <property type="entry name" value="Riboflavin_synthase-like_b-brl"/>
</dbReference>
<comment type="caution">
    <text evidence="12">The sequence shown here is derived from an EMBL/GenBank/DDBJ whole genome shotgun (WGS) entry which is preliminary data.</text>
</comment>
<feature type="transmembrane region" description="Helical" evidence="10">
    <location>
        <begin position="153"/>
        <end position="173"/>
    </location>
</feature>
<dbReference type="GO" id="GO:0051537">
    <property type="term" value="F:2 iron, 2 sulfur cluster binding"/>
    <property type="evidence" value="ECO:0007669"/>
    <property type="project" value="UniProtKB-KW"/>
</dbReference>
<organism evidence="12 13">
    <name type="scientific">Pseudarthrobacter niigatensis</name>
    <dbReference type="NCBI Taxonomy" id="369935"/>
    <lineage>
        <taxon>Bacteria</taxon>
        <taxon>Bacillati</taxon>
        <taxon>Actinomycetota</taxon>
        <taxon>Actinomycetes</taxon>
        <taxon>Micrococcales</taxon>
        <taxon>Micrococcaceae</taxon>
        <taxon>Pseudarthrobacter</taxon>
    </lineage>
</organism>
<dbReference type="RefSeq" id="WP_307357577.1">
    <property type="nucleotide sequence ID" value="NZ_JAUSTB010000002.1"/>
</dbReference>
<dbReference type="SUPFAM" id="SSF52343">
    <property type="entry name" value="Ferredoxin reductase-like, C-terminal NADP-linked domain"/>
    <property type="match status" value="1"/>
</dbReference>
<evidence type="ECO:0000256" key="10">
    <source>
        <dbReference type="SAM" id="Phobius"/>
    </source>
</evidence>
<evidence type="ECO:0000256" key="3">
    <source>
        <dbReference type="ARBA" id="ARBA00022714"/>
    </source>
</evidence>
<protein>
    <submittedName>
        <fullName evidence="12">Ferredoxin-NADP reductase</fullName>
    </submittedName>
</protein>
<proteinExistence type="predicted"/>
<feature type="transmembrane region" description="Helical" evidence="10">
    <location>
        <begin position="180"/>
        <end position="196"/>
    </location>
</feature>
<dbReference type="PROSITE" id="PS51384">
    <property type="entry name" value="FAD_FR"/>
    <property type="match status" value="1"/>
</dbReference>
<keyword evidence="10" id="KW-0812">Transmembrane</keyword>
<dbReference type="Proteomes" id="UP001239267">
    <property type="component" value="Unassembled WGS sequence"/>
</dbReference>
<dbReference type="Gene3D" id="2.40.30.10">
    <property type="entry name" value="Translation factors"/>
    <property type="match status" value="1"/>
</dbReference>
<dbReference type="GO" id="GO:0016491">
    <property type="term" value="F:oxidoreductase activity"/>
    <property type="evidence" value="ECO:0007669"/>
    <property type="project" value="UniProtKB-KW"/>
</dbReference>
<feature type="transmembrane region" description="Helical" evidence="10">
    <location>
        <begin position="31"/>
        <end position="54"/>
    </location>
</feature>
<gene>
    <name evidence="12" type="ORF">J2T23_000908</name>
</gene>
<evidence type="ECO:0000313" key="12">
    <source>
        <dbReference type="EMBL" id="MDQ0145025.1"/>
    </source>
</evidence>
<keyword evidence="10" id="KW-1133">Transmembrane helix</keyword>
<dbReference type="InterPro" id="IPR050415">
    <property type="entry name" value="MRET"/>
</dbReference>
<dbReference type="AlphaFoldDB" id="A0AAJ1SQ45"/>
<feature type="region of interest" description="Disordered" evidence="9">
    <location>
        <begin position="450"/>
        <end position="470"/>
    </location>
</feature>
<dbReference type="PANTHER" id="PTHR47354">
    <property type="entry name" value="NADH OXIDOREDUCTASE HCR"/>
    <property type="match status" value="1"/>
</dbReference>
<dbReference type="PANTHER" id="PTHR47354:SF6">
    <property type="entry name" value="NADH OXIDOREDUCTASE HCR"/>
    <property type="match status" value="1"/>
</dbReference>
<keyword evidence="6" id="KW-0560">Oxidoreductase</keyword>
<evidence type="ECO:0000256" key="9">
    <source>
        <dbReference type="SAM" id="MobiDB-lite"/>
    </source>
</evidence>
<evidence type="ECO:0000256" key="8">
    <source>
        <dbReference type="ARBA" id="ARBA00023014"/>
    </source>
</evidence>
<dbReference type="EMBL" id="JAUSTB010000002">
    <property type="protein sequence ID" value="MDQ0145025.1"/>
    <property type="molecule type" value="Genomic_DNA"/>
</dbReference>
<evidence type="ECO:0000256" key="6">
    <source>
        <dbReference type="ARBA" id="ARBA00023002"/>
    </source>
</evidence>
<dbReference type="InterPro" id="IPR039261">
    <property type="entry name" value="FNR_nucleotide-bd"/>
</dbReference>
<feature type="compositionally biased region" description="Low complexity" evidence="9">
    <location>
        <begin position="456"/>
        <end position="465"/>
    </location>
</feature>
<dbReference type="InterPro" id="IPR017927">
    <property type="entry name" value="FAD-bd_FR_type"/>
</dbReference>
<sequence>MSSVDTPQTGPVPSLRGRIGTAVGRFTMYRLILLVLAALAAYSLLLDVLGWLTFGIPEMLAHLALCLGMTWATNRALAALFRVNPHTESSLITGLLLYFLFWPSLQPMDLAGVALACVLASASKYALAWRGRHIFNPAAAGAFATGLTGLNVATWWAATPAMLWLLVPGVLLVLNRTRKLLMAAVFTIVATAIINVELLRSGMTVGMGLWQALAQRPVLFFVGFMLTEPLTLPPRRRQQLVLAGVVGVLFALPWNLGPVANSPEAALLAGNLLAFLSGQRGAVKLRFAGSRPLTPTTAEFSFEPARPVRFLPGQYMELDLPHARPDGKGRRRVFSLTGSPGGRLVSFGVRTAGPASAAKEALLALRPGDPVTATAVGGDFVLPRDPRRPVLLIAAGIGITPFVSHLSSGALRERDAILLLLARSADEVPYTDELRSSGLPVMVMLADGSRPPSGLASASPGARGEPGPPGRLDGKALAALVPDIARREVYVSGSPASVASLRRAARHAGARRVRTDSFAGY</sequence>
<accession>A0AAJ1SQ45</accession>
<keyword evidence="4" id="KW-0479">Metal-binding</keyword>
<name>A0AAJ1SQ45_9MICC</name>
<feature type="transmembrane region" description="Helical" evidence="10">
    <location>
        <begin position="95"/>
        <end position="122"/>
    </location>
</feature>
<keyword evidence="5" id="KW-0274">FAD</keyword>
<dbReference type="CDD" id="cd00322">
    <property type="entry name" value="FNR_like"/>
    <property type="match status" value="1"/>
</dbReference>
<keyword evidence="2" id="KW-0285">Flavoprotein</keyword>
<feature type="domain" description="FAD-binding FR-type" evidence="11">
    <location>
        <begin position="280"/>
        <end position="383"/>
    </location>
</feature>
<evidence type="ECO:0000256" key="5">
    <source>
        <dbReference type="ARBA" id="ARBA00022827"/>
    </source>
</evidence>
<keyword evidence="3" id="KW-0001">2Fe-2S</keyword>
<evidence type="ECO:0000259" key="11">
    <source>
        <dbReference type="PROSITE" id="PS51384"/>
    </source>
</evidence>
<keyword evidence="7" id="KW-0408">Iron</keyword>
<evidence type="ECO:0000256" key="2">
    <source>
        <dbReference type="ARBA" id="ARBA00022630"/>
    </source>
</evidence>
<dbReference type="Gene3D" id="3.40.50.80">
    <property type="entry name" value="Nucleotide-binding domain of ferredoxin-NADP reductase (FNR) module"/>
    <property type="match status" value="1"/>
</dbReference>
<comment type="cofactor">
    <cofactor evidence="1">
        <name>FAD</name>
        <dbReference type="ChEBI" id="CHEBI:57692"/>
    </cofactor>
</comment>
<keyword evidence="13" id="KW-1185">Reference proteome</keyword>
<evidence type="ECO:0000256" key="7">
    <source>
        <dbReference type="ARBA" id="ARBA00023004"/>
    </source>
</evidence>
<keyword evidence="10" id="KW-0472">Membrane</keyword>